<dbReference type="OrthoDB" id="3445164at2759"/>
<feature type="region of interest" description="Disordered" evidence="1">
    <location>
        <begin position="63"/>
        <end position="87"/>
    </location>
</feature>
<dbReference type="SUPFAM" id="SSF81383">
    <property type="entry name" value="F-box domain"/>
    <property type="match status" value="1"/>
</dbReference>
<feature type="region of interest" description="Disordered" evidence="1">
    <location>
        <begin position="222"/>
        <end position="254"/>
    </location>
</feature>
<evidence type="ECO:0000313" key="3">
    <source>
        <dbReference type="EMBL" id="TVY32568.1"/>
    </source>
</evidence>
<evidence type="ECO:0000256" key="1">
    <source>
        <dbReference type="SAM" id="MobiDB-lite"/>
    </source>
</evidence>
<keyword evidence="4" id="KW-1185">Reference proteome</keyword>
<proteinExistence type="predicted"/>
<sequence length="254" mass="28320">MAGLFNLREELQLEIISYLDTQSRSALASVMELDPNNLFVSPASNRRPTVVTAHVTFASDSYSSHSSDCDDDTLASTDTEISPSPEEEGWVFKQTPELLNRLALLPQYKDSASLPNLPTELQLEIFGYLEKIDACCLGLSSTRAYGIFRAIHGTKMPLNQRRAGPNSFEAAWEVVGKRECKHCGIYRCELHQHIKSWMPKELEYCSMKQNFGLPAGTGAKPSCFRGKPSKPHRCGRHPLRTTSMHQDDNAVGKS</sequence>
<dbReference type="Proteomes" id="UP000462212">
    <property type="component" value="Unassembled WGS sequence"/>
</dbReference>
<evidence type="ECO:0000313" key="4">
    <source>
        <dbReference type="Proteomes" id="UP000462212"/>
    </source>
</evidence>
<gene>
    <name evidence="3" type="ORF">LSUB1_G007385</name>
</gene>
<comment type="caution">
    <text evidence="3">The sequence shown here is derived from an EMBL/GenBank/DDBJ whole genome shotgun (WGS) entry which is preliminary data.</text>
</comment>
<dbReference type="InterPro" id="IPR001810">
    <property type="entry name" value="F-box_dom"/>
</dbReference>
<feature type="domain" description="F-box" evidence="2">
    <location>
        <begin position="114"/>
        <end position="148"/>
    </location>
</feature>
<feature type="compositionally biased region" description="Basic and acidic residues" evidence="1">
    <location>
        <begin position="245"/>
        <end position="254"/>
    </location>
</feature>
<protein>
    <recommendedName>
        <fullName evidence="2">F-box domain-containing protein</fullName>
    </recommendedName>
</protein>
<reference evidence="3 4" key="1">
    <citation type="submission" date="2018-05" db="EMBL/GenBank/DDBJ databases">
        <title>Genome sequencing and assembly of the regulated plant pathogen Lachnellula willkommii and related sister species for the development of diagnostic species identification markers.</title>
        <authorList>
            <person name="Giroux E."/>
            <person name="Bilodeau G."/>
        </authorList>
    </citation>
    <scope>NUCLEOTIDE SEQUENCE [LARGE SCALE GENOMIC DNA]</scope>
    <source>
        <strain evidence="3 4">CBS 197.66</strain>
    </source>
</reference>
<organism evidence="3 4">
    <name type="scientific">Lachnellula subtilissima</name>
    <dbReference type="NCBI Taxonomy" id="602034"/>
    <lineage>
        <taxon>Eukaryota</taxon>
        <taxon>Fungi</taxon>
        <taxon>Dikarya</taxon>
        <taxon>Ascomycota</taxon>
        <taxon>Pezizomycotina</taxon>
        <taxon>Leotiomycetes</taxon>
        <taxon>Helotiales</taxon>
        <taxon>Lachnaceae</taxon>
        <taxon>Lachnellula</taxon>
    </lineage>
</organism>
<dbReference type="EMBL" id="QGMJ01000997">
    <property type="protein sequence ID" value="TVY32568.1"/>
    <property type="molecule type" value="Genomic_DNA"/>
</dbReference>
<accession>A0A8H8RC64</accession>
<dbReference type="InterPro" id="IPR036047">
    <property type="entry name" value="F-box-like_dom_sf"/>
</dbReference>
<dbReference type="Pfam" id="PF00646">
    <property type="entry name" value="F-box"/>
    <property type="match status" value="1"/>
</dbReference>
<evidence type="ECO:0000259" key="2">
    <source>
        <dbReference type="Pfam" id="PF00646"/>
    </source>
</evidence>
<dbReference type="AlphaFoldDB" id="A0A8H8RC64"/>
<feature type="compositionally biased region" description="Basic residues" evidence="1">
    <location>
        <begin position="227"/>
        <end position="239"/>
    </location>
</feature>
<name>A0A8H8RC64_9HELO</name>